<evidence type="ECO:0000256" key="2">
    <source>
        <dbReference type="SAM" id="Phobius"/>
    </source>
</evidence>
<keyword evidence="4" id="KW-1185">Reference proteome</keyword>
<name>A0ABP0CNZ4_9PEZI</name>
<comment type="caution">
    <text evidence="3">The sequence shown here is derived from an EMBL/GenBank/DDBJ whole genome shotgun (WGS) entry which is preliminary data.</text>
</comment>
<dbReference type="EMBL" id="CAWUHB010000069">
    <property type="protein sequence ID" value="CAK7232904.1"/>
    <property type="molecule type" value="Genomic_DNA"/>
</dbReference>
<proteinExistence type="predicted"/>
<organism evidence="3 4">
    <name type="scientific">Sporothrix curviconia</name>
    <dbReference type="NCBI Taxonomy" id="1260050"/>
    <lineage>
        <taxon>Eukaryota</taxon>
        <taxon>Fungi</taxon>
        <taxon>Dikarya</taxon>
        <taxon>Ascomycota</taxon>
        <taxon>Pezizomycotina</taxon>
        <taxon>Sordariomycetes</taxon>
        <taxon>Sordariomycetidae</taxon>
        <taxon>Ophiostomatales</taxon>
        <taxon>Ophiostomataceae</taxon>
        <taxon>Sporothrix</taxon>
    </lineage>
</organism>
<reference evidence="3 4" key="1">
    <citation type="submission" date="2024-01" db="EMBL/GenBank/DDBJ databases">
        <authorList>
            <person name="Allen C."/>
            <person name="Tagirdzhanova G."/>
        </authorList>
    </citation>
    <scope>NUCLEOTIDE SEQUENCE [LARGE SCALE GENOMIC DNA]</scope>
</reference>
<keyword evidence="2" id="KW-0472">Membrane</keyword>
<feature type="region of interest" description="Disordered" evidence="1">
    <location>
        <begin position="426"/>
        <end position="457"/>
    </location>
</feature>
<sequence>MPQFSQPETQIPMSPTFREFEDINPDPTRYQLRPQPTFNSETCEVLGLNESWWEPLEEVEAYKDARAPLSLPRDLLGYEPLRLWFGMPHLTQCEKNDDWFEMLFTTLFELTEDLCISMFGVGRFDDSSDDQAKKGSPWADPGLSPSFLFYASEIARQDNRDGGWDALLADPCQRAMMVQGVLAKALDEHVLSALLFGGTAQQQDALGQWDRIMLQEEGYKRKYRRCEEVQLYLGDKHIVTPHFWAEVERVTAQTAQLLLPLVNLQRARAAQDLPAGPGQQAPSLAVFYQRLHDVVALSGYASLCMAWSTSIFQVEFPQPGMTWNIDQECEADEYVYASSEAKARAATAGAHAAAADAKETDRDKSDWHFTFMHAARIKIVSWPCITRFKPEWNRRRTAVRRATSTILSKSHNAYYYGGRAVDVKPGSGEADEVRDAHEAHEDSDAASECDSHGDAKAVDEDDERPYLHDYIDILHAQRRRAHRLWWARCLGIAWIVVVSLAAWAFGLSFWPELAQVAGLKDVSVSHVRNVCYGILASWRVDAPLKLRESLQAVRGVVGVSSV</sequence>
<protein>
    <submittedName>
        <fullName evidence="3">Uncharacterized protein</fullName>
    </submittedName>
</protein>
<dbReference type="Proteomes" id="UP001642405">
    <property type="component" value="Unassembled WGS sequence"/>
</dbReference>
<accession>A0ABP0CNZ4</accession>
<keyword evidence="2" id="KW-1133">Transmembrane helix</keyword>
<evidence type="ECO:0000313" key="4">
    <source>
        <dbReference type="Proteomes" id="UP001642405"/>
    </source>
</evidence>
<feature type="compositionally biased region" description="Basic and acidic residues" evidence="1">
    <location>
        <begin position="431"/>
        <end position="457"/>
    </location>
</feature>
<evidence type="ECO:0000256" key="1">
    <source>
        <dbReference type="SAM" id="MobiDB-lite"/>
    </source>
</evidence>
<keyword evidence="2" id="KW-0812">Transmembrane</keyword>
<gene>
    <name evidence="3" type="ORF">SCUCBS95973_008414</name>
</gene>
<evidence type="ECO:0000313" key="3">
    <source>
        <dbReference type="EMBL" id="CAK7232904.1"/>
    </source>
</evidence>
<feature type="transmembrane region" description="Helical" evidence="2">
    <location>
        <begin position="485"/>
        <end position="505"/>
    </location>
</feature>